<evidence type="ECO:0000313" key="1">
    <source>
        <dbReference type="EMBL" id="KAK1264182.1"/>
    </source>
</evidence>
<dbReference type="Proteomes" id="UP001179952">
    <property type="component" value="Unassembled WGS sequence"/>
</dbReference>
<accession>A0AAV9AJC8</accession>
<protein>
    <submittedName>
        <fullName evidence="1">Uncharacterized protein</fullName>
    </submittedName>
</protein>
<comment type="caution">
    <text evidence="1">The sequence shown here is derived from an EMBL/GenBank/DDBJ whole genome shotgun (WGS) entry which is preliminary data.</text>
</comment>
<keyword evidence="2" id="KW-1185">Reference proteome</keyword>
<dbReference type="AlphaFoldDB" id="A0AAV9AJC8"/>
<name>A0AAV9AJC8_ACOGR</name>
<organism evidence="1 2">
    <name type="scientific">Acorus gramineus</name>
    <name type="common">Dwarf sweet flag</name>
    <dbReference type="NCBI Taxonomy" id="55184"/>
    <lineage>
        <taxon>Eukaryota</taxon>
        <taxon>Viridiplantae</taxon>
        <taxon>Streptophyta</taxon>
        <taxon>Embryophyta</taxon>
        <taxon>Tracheophyta</taxon>
        <taxon>Spermatophyta</taxon>
        <taxon>Magnoliopsida</taxon>
        <taxon>Liliopsida</taxon>
        <taxon>Acoraceae</taxon>
        <taxon>Acorus</taxon>
    </lineage>
</organism>
<sequence>MEGMGGKSKAGCEAITLGIYGIGSSIAGVDGTTGNGGGAVFTGEVGNGGNHNNGFGNVGREGNIGFGRFETLGVAGHGEGVSIR</sequence>
<reference evidence="1" key="1">
    <citation type="journal article" date="2023" name="Nat. Commun.">
        <title>Diploid and tetraploid genomes of Acorus and the evolution of monocots.</title>
        <authorList>
            <person name="Ma L."/>
            <person name="Liu K.W."/>
            <person name="Li Z."/>
            <person name="Hsiao Y.Y."/>
            <person name="Qi Y."/>
            <person name="Fu T."/>
            <person name="Tang G.D."/>
            <person name="Zhang D."/>
            <person name="Sun W.H."/>
            <person name="Liu D.K."/>
            <person name="Li Y."/>
            <person name="Chen G.Z."/>
            <person name="Liu X.D."/>
            <person name="Liao X.Y."/>
            <person name="Jiang Y.T."/>
            <person name="Yu X."/>
            <person name="Hao Y."/>
            <person name="Huang J."/>
            <person name="Zhao X.W."/>
            <person name="Ke S."/>
            <person name="Chen Y.Y."/>
            <person name="Wu W.L."/>
            <person name="Hsu J.L."/>
            <person name="Lin Y.F."/>
            <person name="Huang M.D."/>
            <person name="Li C.Y."/>
            <person name="Huang L."/>
            <person name="Wang Z.W."/>
            <person name="Zhao X."/>
            <person name="Zhong W.Y."/>
            <person name="Peng D.H."/>
            <person name="Ahmad S."/>
            <person name="Lan S."/>
            <person name="Zhang J.S."/>
            <person name="Tsai W.C."/>
            <person name="Van de Peer Y."/>
            <person name="Liu Z.J."/>
        </authorList>
    </citation>
    <scope>NUCLEOTIDE SEQUENCE</scope>
    <source>
        <strain evidence="1">SCP</strain>
    </source>
</reference>
<proteinExistence type="predicted"/>
<gene>
    <name evidence="1" type="ORF">QJS04_geneDACA011967</name>
</gene>
<evidence type="ECO:0000313" key="2">
    <source>
        <dbReference type="Proteomes" id="UP001179952"/>
    </source>
</evidence>
<reference evidence="1" key="2">
    <citation type="submission" date="2023-06" db="EMBL/GenBank/DDBJ databases">
        <authorList>
            <person name="Ma L."/>
            <person name="Liu K.-W."/>
            <person name="Li Z."/>
            <person name="Hsiao Y.-Y."/>
            <person name="Qi Y."/>
            <person name="Fu T."/>
            <person name="Tang G."/>
            <person name="Zhang D."/>
            <person name="Sun W.-H."/>
            <person name="Liu D.-K."/>
            <person name="Li Y."/>
            <person name="Chen G.-Z."/>
            <person name="Liu X.-D."/>
            <person name="Liao X.-Y."/>
            <person name="Jiang Y.-T."/>
            <person name="Yu X."/>
            <person name="Hao Y."/>
            <person name="Huang J."/>
            <person name="Zhao X.-W."/>
            <person name="Ke S."/>
            <person name="Chen Y.-Y."/>
            <person name="Wu W.-L."/>
            <person name="Hsu J.-L."/>
            <person name="Lin Y.-F."/>
            <person name="Huang M.-D."/>
            <person name="Li C.-Y."/>
            <person name="Huang L."/>
            <person name="Wang Z.-W."/>
            <person name="Zhao X."/>
            <person name="Zhong W.-Y."/>
            <person name="Peng D.-H."/>
            <person name="Ahmad S."/>
            <person name="Lan S."/>
            <person name="Zhang J.-S."/>
            <person name="Tsai W.-C."/>
            <person name="Van De Peer Y."/>
            <person name="Liu Z.-J."/>
        </authorList>
    </citation>
    <scope>NUCLEOTIDE SEQUENCE</scope>
    <source>
        <strain evidence="1">SCP</strain>
        <tissue evidence="1">Leaves</tissue>
    </source>
</reference>
<dbReference type="EMBL" id="JAUJYN010000009">
    <property type="protein sequence ID" value="KAK1264182.1"/>
    <property type="molecule type" value="Genomic_DNA"/>
</dbReference>